<proteinExistence type="predicted"/>
<evidence type="ECO:0000313" key="2">
    <source>
        <dbReference type="EMBL" id="AGF78036.1"/>
    </source>
</evidence>
<dbReference type="PANTHER" id="PTHR46211">
    <property type="entry name" value="GLYCEROPHOSPHORYL DIESTER PHOSPHODIESTERASE"/>
    <property type="match status" value="1"/>
</dbReference>
<dbReference type="Gene3D" id="3.20.20.190">
    <property type="entry name" value="Phosphatidylinositol (PI) phosphodiesterase"/>
    <property type="match status" value="1"/>
</dbReference>
<dbReference type="GO" id="GO:0008081">
    <property type="term" value="F:phosphoric diester hydrolase activity"/>
    <property type="evidence" value="ECO:0007669"/>
    <property type="project" value="InterPro"/>
</dbReference>
<dbReference type="EMBL" id="CP003985">
    <property type="protein sequence ID" value="AGF78036.1"/>
    <property type="molecule type" value="Genomic_DNA"/>
</dbReference>
<organism evidence="2 3">
    <name type="scientific">Desulfocapsa sulfexigens (strain DSM 10523 / SB164P1)</name>
    <dbReference type="NCBI Taxonomy" id="1167006"/>
    <lineage>
        <taxon>Bacteria</taxon>
        <taxon>Pseudomonadati</taxon>
        <taxon>Thermodesulfobacteriota</taxon>
        <taxon>Desulfobulbia</taxon>
        <taxon>Desulfobulbales</taxon>
        <taxon>Desulfocapsaceae</taxon>
        <taxon>Desulfocapsa</taxon>
    </lineage>
</organism>
<evidence type="ECO:0000259" key="1">
    <source>
        <dbReference type="PROSITE" id="PS51704"/>
    </source>
</evidence>
<reference evidence="3" key="1">
    <citation type="journal article" date="2013" name="Stand. Genomic Sci.">
        <title>Complete genome sequence of Desulfocapsa sulfexigens, a marine deltaproteobacterium specialized in disproportionating inorganic sulfur compounds.</title>
        <authorList>
            <person name="Finster K.W."/>
            <person name="Kjeldsen K.U."/>
            <person name="Kube M."/>
            <person name="Reinhardt R."/>
            <person name="Mussmann M."/>
            <person name="Amann R."/>
            <person name="Schreiber L."/>
        </authorList>
    </citation>
    <scope>NUCLEOTIDE SEQUENCE [LARGE SCALE GENOMIC DNA]</scope>
    <source>
        <strain evidence="3">DSM 10523 / SB164P1</strain>
    </source>
</reference>
<dbReference type="SUPFAM" id="SSF51695">
    <property type="entry name" value="PLC-like phosphodiesterases"/>
    <property type="match status" value="1"/>
</dbReference>
<dbReference type="OrthoDB" id="9787897at2"/>
<dbReference type="InterPro" id="IPR017946">
    <property type="entry name" value="PLC-like_Pdiesterase_TIM-brl"/>
</dbReference>
<dbReference type="InterPro" id="IPR030395">
    <property type="entry name" value="GP_PDE_dom"/>
</dbReference>
<dbReference type="RefSeq" id="WP_015403727.1">
    <property type="nucleotide sequence ID" value="NC_020304.1"/>
</dbReference>
<dbReference type="STRING" id="1167006.UWK_01476"/>
<feature type="domain" description="GP-PDE" evidence="1">
    <location>
        <begin position="10"/>
        <end position="273"/>
    </location>
</feature>
<evidence type="ECO:0000313" key="3">
    <source>
        <dbReference type="Proteomes" id="UP000011721"/>
    </source>
</evidence>
<dbReference type="Proteomes" id="UP000011721">
    <property type="component" value="Chromosome"/>
</dbReference>
<accession>M1PNQ1</accession>
<keyword evidence="3" id="KW-1185">Reference proteome</keyword>
<sequence>MFFEHVPRRGLICAHRGARSIAPENTLLAMTMAKACGAHCWETDIRMSKDGKLIVFHDDSLERTTNIAVNRALKKHPDCSVNCYTLAELRELDVGSWFLSDDPFGAVASGEVADVQYETIKRQRIPLLREVLDFSKKHSFPVNLEIKDLKTPSGDVLVVDRIMEMLFETGTMDMVLLSSFRHEYLHRARALNKEIDIAVLAEEQHPQDLIQYLRSFQAAAYHPNVDICDEELINGLQRAGFRVNCWTVNDMKRAQEILRTGGGVITDWPQRLI</sequence>
<dbReference type="GO" id="GO:0006629">
    <property type="term" value="P:lipid metabolic process"/>
    <property type="evidence" value="ECO:0007669"/>
    <property type="project" value="InterPro"/>
</dbReference>
<gene>
    <name evidence="2" type="ordered locus">UWK_01476</name>
</gene>
<dbReference type="HOGENOM" id="CLU_030006_3_2_7"/>
<protein>
    <submittedName>
        <fullName evidence="2">Glycerophosphoryl diester phosphodiesterase</fullName>
    </submittedName>
</protein>
<dbReference type="KEGG" id="dsf:UWK_01476"/>
<name>M1PNQ1_DESSD</name>
<dbReference type="Pfam" id="PF03009">
    <property type="entry name" value="GDPD"/>
    <property type="match status" value="1"/>
</dbReference>
<dbReference type="AlphaFoldDB" id="M1PNQ1"/>
<dbReference type="eggNOG" id="COG0584">
    <property type="taxonomic scope" value="Bacteria"/>
</dbReference>
<dbReference type="PROSITE" id="PS51704">
    <property type="entry name" value="GP_PDE"/>
    <property type="match status" value="1"/>
</dbReference>
<dbReference type="PANTHER" id="PTHR46211:SF14">
    <property type="entry name" value="GLYCEROPHOSPHODIESTER PHOSPHODIESTERASE"/>
    <property type="match status" value="1"/>
</dbReference>